<dbReference type="Gene3D" id="3.30.2400.10">
    <property type="entry name" value="Major capsid protein gp5"/>
    <property type="match status" value="1"/>
</dbReference>
<name>A0A9W6M260_9MICO</name>
<evidence type="ECO:0000256" key="1">
    <source>
        <dbReference type="ARBA" id="ARBA00004328"/>
    </source>
</evidence>
<reference evidence="3" key="2">
    <citation type="submission" date="2023-01" db="EMBL/GenBank/DDBJ databases">
        <authorList>
            <person name="Sun Q."/>
            <person name="Evtushenko L."/>
        </authorList>
    </citation>
    <scope>NUCLEOTIDE SEQUENCE</scope>
    <source>
        <strain evidence="3">VKM Ac-1447</strain>
    </source>
</reference>
<dbReference type="Pfam" id="PF05065">
    <property type="entry name" value="Phage_capsid"/>
    <property type="match status" value="1"/>
</dbReference>
<evidence type="ECO:0000313" key="4">
    <source>
        <dbReference type="Proteomes" id="UP001142317"/>
    </source>
</evidence>
<dbReference type="RefSeq" id="WP_210005416.1">
    <property type="nucleotide sequence ID" value="NZ_BSEO01000001.1"/>
</dbReference>
<dbReference type="Gene3D" id="3.30.2320.10">
    <property type="entry name" value="hypothetical protein PF0899 domain"/>
    <property type="match status" value="1"/>
</dbReference>
<sequence length="309" mass="32283">MADITRDDVATLIQEEYSDRLLQTAEAGSAALSAFETVPLGTKITNAPVLTTLPEAKWVSESATLEAGRKPTSKAIWGNKRFVVEEVAVIVPIHEDTLEDADDGMIERITGLGGTALGKKLDEAIFFGVDKPATWTSLDLLAAATAAGNVFQVSATPGPNDLAGSIFQAAGAVADSGADPTTIASASGLRFRLANLRSADGQSIYQRTLGEGGTVTDTIAGLDAALVRNGAWDNTEATAIVADRSRVLVGVRQDVTVKFLDQATVDGINLAERDMVAFRFKARYAYVLGNTITAQGSASEPAAAVIPTV</sequence>
<keyword evidence="4" id="KW-1185">Reference proteome</keyword>
<dbReference type="InterPro" id="IPR024455">
    <property type="entry name" value="Phage_capsid"/>
</dbReference>
<dbReference type="EMBL" id="BSEO01000001">
    <property type="protein sequence ID" value="GLJ78675.1"/>
    <property type="molecule type" value="Genomic_DNA"/>
</dbReference>
<evidence type="ECO:0000313" key="3">
    <source>
        <dbReference type="EMBL" id="GLJ78675.1"/>
    </source>
</evidence>
<evidence type="ECO:0000259" key="2">
    <source>
        <dbReference type="Pfam" id="PF05065"/>
    </source>
</evidence>
<dbReference type="NCBIfam" id="TIGR01554">
    <property type="entry name" value="major_cap_HK97"/>
    <property type="match status" value="1"/>
</dbReference>
<comment type="caution">
    <text evidence="3">The sequence shown here is derived from an EMBL/GenBank/DDBJ whole genome shotgun (WGS) entry which is preliminary data.</text>
</comment>
<gene>
    <name evidence="3" type="ORF">GCM10017586_03570</name>
</gene>
<protein>
    <submittedName>
        <fullName evidence="3">Phage capsid protein</fullName>
    </submittedName>
</protein>
<reference evidence="3" key="1">
    <citation type="journal article" date="2014" name="Int. J. Syst. Evol. Microbiol.">
        <title>Complete genome sequence of Corynebacterium casei LMG S-19264T (=DSM 44701T), isolated from a smear-ripened cheese.</title>
        <authorList>
            <consortium name="US DOE Joint Genome Institute (JGI-PGF)"/>
            <person name="Walter F."/>
            <person name="Albersmeier A."/>
            <person name="Kalinowski J."/>
            <person name="Ruckert C."/>
        </authorList>
    </citation>
    <scope>NUCLEOTIDE SEQUENCE</scope>
    <source>
        <strain evidence="3">VKM Ac-1447</strain>
    </source>
</reference>
<accession>A0A9W6M260</accession>
<feature type="domain" description="Phage capsid-like C-terminal" evidence="2">
    <location>
        <begin position="12"/>
        <end position="287"/>
    </location>
</feature>
<organism evidence="3 4">
    <name type="scientific">Microbacterium imperiale</name>
    <dbReference type="NCBI Taxonomy" id="33884"/>
    <lineage>
        <taxon>Bacteria</taxon>
        <taxon>Bacillati</taxon>
        <taxon>Actinomycetota</taxon>
        <taxon>Actinomycetes</taxon>
        <taxon>Micrococcales</taxon>
        <taxon>Microbacteriaceae</taxon>
        <taxon>Microbacterium</taxon>
    </lineage>
</organism>
<proteinExistence type="predicted"/>
<comment type="subcellular location">
    <subcellularLocation>
        <location evidence="1">Virion</location>
    </subcellularLocation>
</comment>
<dbReference type="InterPro" id="IPR054612">
    <property type="entry name" value="Phage_capsid-like_C"/>
</dbReference>
<dbReference type="AlphaFoldDB" id="A0A9W6M260"/>
<dbReference type="SUPFAM" id="SSF56563">
    <property type="entry name" value="Major capsid protein gp5"/>
    <property type="match status" value="1"/>
</dbReference>
<dbReference type="Proteomes" id="UP001142317">
    <property type="component" value="Unassembled WGS sequence"/>
</dbReference>